<reference evidence="2" key="2">
    <citation type="submission" date="2023-06" db="EMBL/GenBank/DDBJ databases">
        <authorList>
            <consortium name="Lawrence Berkeley National Laboratory"/>
            <person name="Mondo S.J."/>
            <person name="Hensen N."/>
            <person name="Bonometti L."/>
            <person name="Westerberg I."/>
            <person name="Brannstrom I.O."/>
            <person name="Guillou S."/>
            <person name="Cros-Aarteil S."/>
            <person name="Calhoun S."/>
            <person name="Haridas S."/>
            <person name="Kuo A."/>
            <person name="Pangilinan J."/>
            <person name="Riley R."/>
            <person name="Labutti K."/>
            <person name="Andreopoulos B."/>
            <person name="Lipzen A."/>
            <person name="Chen C."/>
            <person name="Yanf M."/>
            <person name="Daum C."/>
            <person name="Ng V."/>
            <person name="Clum A."/>
            <person name="Steindorff A."/>
            <person name="Ohm R."/>
            <person name="Martin F."/>
            <person name="Silar P."/>
            <person name="Natvig D."/>
            <person name="Lalanne C."/>
            <person name="Gautier V."/>
            <person name="Ament-Velasquez S.L."/>
            <person name="Kruys A."/>
            <person name="Hutchinson M.I."/>
            <person name="Powell A.J."/>
            <person name="Barry K."/>
            <person name="Miller A.N."/>
            <person name="Grigoriev I.V."/>
            <person name="Debuchy R."/>
            <person name="Gladieux P."/>
            <person name="Thoren M.H."/>
            <person name="Johannesson H."/>
        </authorList>
    </citation>
    <scope>NUCLEOTIDE SEQUENCE</scope>
    <source>
        <strain evidence="2">CBS 626.80</strain>
    </source>
</reference>
<dbReference type="AlphaFoldDB" id="A0AAN6SKF4"/>
<reference evidence="2" key="1">
    <citation type="journal article" date="2023" name="Mol. Phylogenet. Evol.">
        <title>Genome-scale phylogeny and comparative genomics of the fungal order Sordariales.</title>
        <authorList>
            <person name="Hensen N."/>
            <person name="Bonometti L."/>
            <person name="Westerberg I."/>
            <person name="Brannstrom I.O."/>
            <person name="Guillou S."/>
            <person name="Cros-Aarteil S."/>
            <person name="Calhoun S."/>
            <person name="Haridas S."/>
            <person name="Kuo A."/>
            <person name="Mondo S."/>
            <person name="Pangilinan J."/>
            <person name="Riley R."/>
            <person name="LaButti K."/>
            <person name="Andreopoulos B."/>
            <person name="Lipzen A."/>
            <person name="Chen C."/>
            <person name="Yan M."/>
            <person name="Daum C."/>
            <person name="Ng V."/>
            <person name="Clum A."/>
            <person name="Steindorff A."/>
            <person name="Ohm R.A."/>
            <person name="Martin F."/>
            <person name="Silar P."/>
            <person name="Natvig D.O."/>
            <person name="Lalanne C."/>
            <person name="Gautier V."/>
            <person name="Ament-Velasquez S.L."/>
            <person name="Kruys A."/>
            <person name="Hutchinson M.I."/>
            <person name="Powell A.J."/>
            <person name="Barry K."/>
            <person name="Miller A.N."/>
            <person name="Grigoriev I.V."/>
            <person name="Debuchy R."/>
            <person name="Gladieux P."/>
            <person name="Hiltunen Thoren M."/>
            <person name="Johannesson H."/>
        </authorList>
    </citation>
    <scope>NUCLEOTIDE SEQUENCE</scope>
    <source>
        <strain evidence="2">CBS 626.80</strain>
    </source>
</reference>
<comment type="caution">
    <text evidence="2">The sequence shown here is derived from an EMBL/GenBank/DDBJ whole genome shotgun (WGS) entry which is preliminary data.</text>
</comment>
<protein>
    <submittedName>
        <fullName evidence="2">Uncharacterized protein</fullName>
    </submittedName>
</protein>
<evidence type="ECO:0000313" key="2">
    <source>
        <dbReference type="EMBL" id="KAK3956598.1"/>
    </source>
</evidence>
<proteinExistence type="predicted"/>
<feature type="compositionally biased region" description="Basic and acidic residues" evidence="1">
    <location>
        <begin position="7"/>
        <end position="16"/>
    </location>
</feature>
<keyword evidence="3" id="KW-1185">Reference proteome</keyword>
<accession>A0AAN6SKF4</accession>
<feature type="compositionally biased region" description="Basic and acidic residues" evidence="1">
    <location>
        <begin position="77"/>
        <end position="94"/>
    </location>
</feature>
<evidence type="ECO:0000313" key="3">
    <source>
        <dbReference type="Proteomes" id="UP001303222"/>
    </source>
</evidence>
<dbReference type="Proteomes" id="UP001303222">
    <property type="component" value="Unassembled WGS sequence"/>
</dbReference>
<sequence length="106" mass="11808">MLAVSDPLERDRHQSEAFRLASAQPGTSPELARNLCRTFARLCYRAPVLEHPQCPHDRPHSESPGLIPSNHCQTETDSARFDGETSPDARRHEDSLFLSTAPFVLG</sequence>
<dbReference type="EMBL" id="MU859064">
    <property type="protein sequence ID" value="KAK3956598.1"/>
    <property type="molecule type" value="Genomic_DNA"/>
</dbReference>
<evidence type="ECO:0000256" key="1">
    <source>
        <dbReference type="SAM" id="MobiDB-lite"/>
    </source>
</evidence>
<feature type="region of interest" description="Disordered" evidence="1">
    <location>
        <begin position="1"/>
        <end position="29"/>
    </location>
</feature>
<feature type="region of interest" description="Disordered" evidence="1">
    <location>
        <begin position="52"/>
        <end position="94"/>
    </location>
</feature>
<name>A0AAN6SKF4_9PEZI</name>
<gene>
    <name evidence="2" type="ORF">QBC32DRAFT_330431</name>
</gene>
<organism evidence="2 3">
    <name type="scientific">Pseudoneurospora amorphoporcata</name>
    <dbReference type="NCBI Taxonomy" id="241081"/>
    <lineage>
        <taxon>Eukaryota</taxon>
        <taxon>Fungi</taxon>
        <taxon>Dikarya</taxon>
        <taxon>Ascomycota</taxon>
        <taxon>Pezizomycotina</taxon>
        <taxon>Sordariomycetes</taxon>
        <taxon>Sordariomycetidae</taxon>
        <taxon>Sordariales</taxon>
        <taxon>Sordariaceae</taxon>
        <taxon>Pseudoneurospora</taxon>
    </lineage>
</organism>